<sequence>MLKKIFKSNTGSTLVLVLFFLSILSMLGITILSVSTVNLKMKVVDKNAKNSLYLAESGLQEAYAEIGKVIEKGIDVGNEKVDEKLNEFIEEEKKKEEESREKAALDPENKIEIYESPYLTDEGFIDQERLEKDKKNTMINWFREGYTTSVNEKLEGTILNGKNYNIVDKDIDSSNAQVSIIEPISLYQIINQESEDSEKEPDAEESKDKIENEIVDEKIKEYRNYQITLLSEFTHKEIEKDVRATFILKVPDYRAAYFSDYTVVQLDENILWKKSLTTEKNIFVEDDNVTIKGDIYAYGTAENGSTKGGIIVGNEGKGVNLSVYNGQVATNEYLLTNDSNSSITLNNGDLYCKILEIPEKTKNCAVTIDKGTVNTLDDIELNGENAKIVINGSYFGFTEGSNSSHHEESSSIVINSPDLGSGTSLKITGEEIPGYDTETSQLVGNDYYSEKYNDKNNKIFGYGIIIGGTGYISELKDELDQKYDYQTGESVCIKGNYVAYTQYLKDLTRKGKFHPDNIIINYFPPLFLANKYFLSGGTEELYTVVDKSEYFQHYKNDYYGLNLNLGSENGLQLENVRHSTGVYISKNNIFSSKYNNDIASIFTEKNEDYQYYVNKMSDPQVVTLSNEGRVFNGLGTRTMITDQFAFTNNIIINEANELIRINNSPDISITINEDIKKGIIITKGDVYIKGKVNFRGTIVAEGNIYFQDKGAKKITHDENYLRQTISKNETLRDQFKNNGKTQSFVTDSKLGVDETGSYLKFSKLIDIAWKR</sequence>
<keyword evidence="1" id="KW-0175">Coiled coil</keyword>
<dbReference type="AlphaFoldDB" id="A0A1W1VQ25"/>
<feature type="coiled-coil region" evidence="1">
    <location>
        <begin position="78"/>
        <end position="106"/>
    </location>
</feature>
<dbReference type="Pfam" id="PF10833">
    <property type="entry name" value="DUF2572"/>
    <property type="match status" value="1"/>
</dbReference>
<proteinExistence type="predicted"/>
<reference evidence="3 4" key="1">
    <citation type="submission" date="2017-04" db="EMBL/GenBank/DDBJ databases">
        <authorList>
            <person name="Afonso C.L."/>
            <person name="Miller P.J."/>
            <person name="Scott M.A."/>
            <person name="Spackman E."/>
            <person name="Goraichik I."/>
            <person name="Dimitrov K.M."/>
            <person name="Suarez D.L."/>
            <person name="Swayne D.E."/>
        </authorList>
    </citation>
    <scope>NUCLEOTIDE SEQUENCE [LARGE SCALE GENOMIC DNA]</scope>
    <source>
        <strain evidence="3 4">DSM 11270</strain>
    </source>
</reference>
<dbReference type="InterPro" id="IPR022543">
    <property type="entry name" value="DUF2572"/>
</dbReference>
<keyword evidence="2" id="KW-1133">Transmembrane helix</keyword>
<evidence type="ECO:0000313" key="4">
    <source>
        <dbReference type="Proteomes" id="UP000192731"/>
    </source>
</evidence>
<organism evidence="3 4">
    <name type="scientific">Desulfonispora thiosulfatigenes DSM 11270</name>
    <dbReference type="NCBI Taxonomy" id="656914"/>
    <lineage>
        <taxon>Bacteria</taxon>
        <taxon>Bacillati</taxon>
        <taxon>Bacillota</taxon>
        <taxon>Clostridia</taxon>
        <taxon>Eubacteriales</taxon>
        <taxon>Peptococcaceae</taxon>
        <taxon>Desulfonispora</taxon>
    </lineage>
</organism>
<keyword evidence="2" id="KW-0812">Transmembrane</keyword>
<feature type="transmembrane region" description="Helical" evidence="2">
    <location>
        <begin position="12"/>
        <end position="34"/>
    </location>
</feature>
<protein>
    <recommendedName>
        <fullName evidence="5">PilX N-terminal</fullName>
    </recommendedName>
</protein>
<accession>A0A1W1VQ25</accession>
<dbReference type="RefSeq" id="WP_084054121.1">
    <property type="nucleotide sequence ID" value="NZ_FWWT01000022.1"/>
</dbReference>
<dbReference type="EMBL" id="FWWT01000022">
    <property type="protein sequence ID" value="SMB95014.1"/>
    <property type="molecule type" value="Genomic_DNA"/>
</dbReference>
<keyword evidence="4" id="KW-1185">Reference proteome</keyword>
<evidence type="ECO:0000256" key="1">
    <source>
        <dbReference type="SAM" id="Coils"/>
    </source>
</evidence>
<gene>
    <name evidence="3" type="ORF">SAMN00017405_0310</name>
</gene>
<evidence type="ECO:0008006" key="5">
    <source>
        <dbReference type="Google" id="ProtNLM"/>
    </source>
</evidence>
<evidence type="ECO:0000256" key="2">
    <source>
        <dbReference type="SAM" id="Phobius"/>
    </source>
</evidence>
<evidence type="ECO:0000313" key="3">
    <source>
        <dbReference type="EMBL" id="SMB95014.1"/>
    </source>
</evidence>
<keyword evidence="2" id="KW-0472">Membrane</keyword>
<dbReference type="STRING" id="656914.SAMN00017405_0310"/>
<dbReference type="Proteomes" id="UP000192731">
    <property type="component" value="Unassembled WGS sequence"/>
</dbReference>
<dbReference type="OrthoDB" id="1947207at2"/>
<name>A0A1W1VQ25_DESTI</name>